<dbReference type="AlphaFoldDB" id="A0A1F6UW97"/>
<evidence type="ECO:0000256" key="1">
    <source>
        <dbReference type="SAM" id="MobiDB-lite"/>
    </source>
</evidence>
<evidence type="ECO:0000313" key="3">
    <source>
        <dbReference type="Proteomes" id="UP000179076"/>
    </source>
</evidence>
<gene>
    <name evidence="2" type="ORF">A2W18_15055</name>
</gene>
<reference evidence="2 3" key="1">
    <citation type="journal article" date="2016" name="Nat. Commun.">
        <title>Thousands of microbial genomes shed light on interconnected biogeochemical processes in an aquifer system.</title>
        <authorList>
            <person name="Anantharaman K."/>
            <person name="Brown C.T."/>
            <person name="Hug L.A."/>
            <person name="Sharon I."/>
            <person name="Castelle C.J."/>
            <person name="Probst A.J."/>
            <person name="Thomas B.C."/>
            <person name="Singh A."/>
            <person name="Wilkins M.J."/>
            <person name="Karaoz U."/>
            <person name="Brodie E.L."/>
            <person name="Williams K.H."/>
            <person name="Hubbard S.S."/>
            <person name="Banfield J.F."/>
        </authorList>
    </citation>
    <scope>NUCLEOTIDE SEQUENCE [LARGE SCALE GENOMIC DNA]</scope>
</reference>
<sequence length="61" mass="6743">MNRASEPTLLHMGEPHCGERANWMFALDFGAKQGLHSDKVRMSRAQDAQERPPLPPGEGKG</sequence>
<evidence type="ECO:0000313" key="2">
    <source>
        <dbReference type="EMBL" id="OGI61632.1"/>
    </source>
</evidence>
<protein>
    <submittedName>
        <fullName evidence="2">Uncharacterized protein</fullName>
    </submittedName>
</protein>
<dbReference type="Proteomes" id="UP000179076">
    <property type="component" value="Unassembled WGS sequence"/>
</dbReference>
<feature type="compositionally biased region" description="Pro residues" evidence="1">
    <location>
        <begin position="52"/>
        <end position="61"/>
    </location>
</feature>
<proteinExistence type="predicted"/>
<feature type="region of interest" description="Disordered" evidence="1">
    <location>
        <begin position="36"/>
        <end position="61"/>
    </location>
</feature>
<dbReference type="EMBL" id="MFSP01000191">
    <property type="protein sequence ID" value="OGI61632.1"/>
    <property type="molecule type" value="Genomic_DNA"/>
</dbReference>
<accession>A0A1F6UW97</accession>
<organism evidence="2 3">
    <name type="scientific">Candidatus Muproteobacteria bacterium RBG_16_60_9</name>
    <dbReference type="NCBI Taxonomy" id="1817755"/>
    <lineage>
        <taxon>Bacteria</taxon>
        <taxon>Pseudomonadati</taxon>
        <taxon>Pseudomonadota</taxon>
        <taxon>Candidatus Muproteobacteria</taxon>
    </lineage>
</organism>
<name>A0A1F6UW97_9PROT</name>
<comment type="caution">
    <text evidence="2">The sequence shown here is derived from an EMBL/GenBank/DDBJ whole genome shotgun (WGS) entry which is preliminary data.</text>
</comment>